<reference evidence="1 2" key="1">
    <citation type="submission" date="2020-06" db="EMBL/GenBank/DDBJ databases">
        <title>Characterization of Pseudomonas phiPsa374-like phages.</title>
        <authorList>
            <person name="Warring S."/>
            <person name="Malone L.M."/>
            <person name="Easingwood R.A."/>
            <person name="Rigano L."/>
            <person name="Frampton R.A."/>
            <person name="Lopez Acedo E."/>
            <person name="Templeton M.D."/>
            <person name="Kleffmann T."/>
            <person name="Bostina M."/>
            <person name="Fineran P.C."/>
        </authorList>
    </citation>
    <scope>NUCLEOTIDE SEQUENCE [LARGE SCALE GENOMIC DNA]</scope>
</reference>
<sequence>MNDKAWAMFSLTTLLSVLGFTAGMCGEHGVAGACGGGALCTGLLTWAMTTY</sequence>
<dbReference type="Proteomes" id="UP000516074">
    <property type="component" value="Segment"/>
</dbReference>
<keyword evidence="2" id="KW-1185">Reference proteome</keyword>
<evidence type="ECO:0000313" key="2">
    <source>
        <dbReference type="Proteomes" id="UP000516074"/>
    </source>
</evidence>
<organism evidence="1 2">
    <name type="scientific">Pseudomonas phage phiPsa267</name>
    <dbReference type="NCBI Taxonomy" id="1460361"/>
    <lineage>
        <taxon>Viruses</taxon>
        <taxon>Duplodnaviria</taxon>
        <taxon>Heunggongvirae</taxon>
        <taxon>Uroviricota</taxon>
        <taxon>Caudoviricetes</taxon>
        <taxon>Vandenendeviridae</taxon>
        <taxon>Gorskivirinae</taxon>
        <taxon>Otagovirus</taxon>
        <taxon>Otagovirus psa267</taxon>
    </lineage>
</organism>
<protein>
    <submittedName>
        <fullName evidence="1">Uncharacterized protein</fullName>
    </submittedName>
</protein>
<gene>
    <name evidence="1" type="ORF">phiPsa267_139</name>
</gene>
<evidence type="ECO:0000313" key="1">
    <source>
        <dbReference type="EMBL" id="QNO00019.1"/>
    </source>
</evidence>
<proteinExistence type="predicted"/>
<name>A0A7G9V163_9CAUD</name>
<dbReference type="EMBL" id="MT670417">
    <property type="protein sequence ID" value="QNO00019.1"/>
    <property type="molecule type" value="Genomic_DNA"/>
</dbReference>
<accession>A0A7G9V163</accession>